<comment type="subcellular location">
    <subcellularLocation>
        <location evidence="1">Cell membrane</location>
        <topology evidence="1">Multi-pass membrane protein</topology>
    </subcellularLocation>
</comment>
<feature type="transmembrane region" description="Helical" evidence="7">
    <location>
        <begin position="36"/>
        <end position="60"/>
    </location>
</feature>
<name>A0ABY5W7R1_9ACTN</name>
<dbReference type="PANTHER" id="PTHR42718:SF42">
    <property type="entry name" value="EXPORT PROTEIN"/>
    <property type="match status" value="1"/>
</dbReference>
<feature type="transmembrane region" description="Helical" evidence="7">
    <location>
        <begin position="263"/>
        <end position="286"/>
    </location>
</feature>
<evidence type="ECO:0000256" key="4">
    <source>
        <dbReference type="ARBA" id="ARBA00022692"/>
    </source>
</evidence>
<dbReference type="SUPFAM" id="SSF103473">
    <property type="entry name" value="MFS general substrate transporter"/>
    <property type="match status" value="1"/>
</dbReference>
<accession>A0ABY5W7R1</accession>
<evidence type="ECO:0000313" key="9">
    <source>
        <dbReference type="EMBL" id="UWP86137.1"/>
    </source>
</evidence>
<feature type="transmembrane region" description="Helical" evidence="7">
    <location>
        <begin position="292"/>
        <end position="315"/>
    </location>
</feature>
<evidence type="ECO:0000313" key="10">
    <source>
        <dbReference type="Proteomes" id="UP001059617"/>
    </source>
</evidence>
<sequence>MRNRWLALVAVALGTFMTYLDNNVVNVALPSIQRDLGLGISGLEWIASAYILVFGGLLLVGGRLGDVMGMRGTFFAGLAVFTAASVVAGLAGSQEMLIAARAAQGIGAALLTPASLALLTELFPDPRERGTAIGIWGGVGALALAIGPLTGGYLSENISWGWIFLINLPIGVATAILAGMTLPAGRRSPNRSLDLPGLVTSSLALFALTFALIEGESRGWTSPAILAAFSLAAIGAVTFVAVESRSASPMVDLAFFRMRVFTGGLAAMGLWAFGVFGIYFFTAIFLQNVLGFSPTGAGAAFVPMALVMAVMATVAPRLESRFGAGRTVAVALALMAAAVGALATVGEGGGYLDLLPWFLLFGVGGGLLVPLNNVILGALPAARAGIASGILNVSREVFGLLGITILGAILTNRQNAATGSVLHRFLDGYQFSLVVAAVIVAAGAPIALLTLRKAGARDEAVAEREPELQPA</sequence>
<dbReference type="EMBL" id="CP073720">
    <property type="protein sequence ID" value="UWP86137.1"/>
    <property type="molecule type" value="Genomic_DNA"/>
</dbReference>
<feature type="transmembrane region" description="Helical" evidence="7">
    <location>
        <begin position="225"/>
        <end position="242"/>
    </location>
</feature>
<dbReference type="InterPro" id="IPR011701">
    <property type="entry name" value="MFS"/>
</dbReference>
<feature type="transmembrane region" description="Helical" evidence="7">
    <location>
        <begin position="98"/>
        <end position="119"/>
    </location>
</feature>
<keyword evidence="5 7" id="KW-1133">Transmembrane helix</keyword>
<feature type="transmembrane region" description="Helical" evidence="7">
    <location>
        <begin position="195"/>
        <end position="213"/>
    </location>
</feature>
<keyword evidence="4 7" id="KW-0812">Transmembrane</keyword>
<evidence type="ECO:0000256" key="7">
    <source>
        <dbReference type="SAM" id="Phobius"/>
    </source>
</evidence>
<evidence type="ECO:0000256" key="6">
    <source>
        <dbReference type="ARBA" id="ARBA00023136"/>
    </source>
</evidence>
<feature type="transmembrane region" description="Helical" evidence="7">
    <location>
        <begin position="393"/>
        <end position="411"/>
    </location>
</feature>
<feature type="transmembrane region" description="Helical" evidence="7">
    <location>
        <begin position="160"/>
        <end position="183"/>
    </location>
</feature>
<reference evidence="9" key="1">
    <citation type="submission" date="2021-04" db="EMBL/GenBank/DDBJ databases">
        <authorList>
            <person name="Hartkoorn R.C."/>
            <person name="Beaudoing E."/>
            <person name="Hot D."/>
        </authorList>
    </citation>
    <scope>NUCLEOTIDE SEQUENCE</scope>
    <source>
        <strain evidence="9">NRRL B-16292</strain>
    </source>
</reference>
<feature type="transmembrane region" description="Helical" evidence="7">
    <location>
        <begin position="357"/>
        <end position="381"/>
    </location>
</feature>
<reference evidence="9" key="2">
    <citation type="submission" date="2022-09" db="EMBL/GenBank/DDBJ databases">
        <title>Biosynthetic gene clusters of Dactylosporangioum fulvum.</title>
        <authorList>
            <person name="Caradec T."/>
        </authorList>
    </citation>
    <scope>NUCLEOTIDE SEQUENCE</scope>
    <source>
        <strain evidence="9">NRRL B-16292</strain>
    </source>
</reference>
<evidence type="ECO:0000256" key="5">
    <source>
        <dbReference type="ARBA" id="ARBA00022989"/>
    </source>
</evidence>
<dbReference type="InterPro" id="IPR004638">
    <property type="entry name" value="EmrB-like"/>
</dbReference>
<gene>
    <name evidence="9" type="ORF">Dfulv_18585</name>
</gene>
<dbReference type="RefSeq" id="WP_259865212.1">
    <property type="nucleotide sequence ID" value="NZ_BAAAST010000037.1"/>
</dbReference>
<dbReference type="Proteomes" id="UP001059617">
    <property type="component" value="Chromosome"/>
</dbReference>
<keyword evidence="3" id="KW-1003">Cell membrane</keyword>
<dbReference type="InterPro" id="IPR020846">
    <property type="entry name" value="MFS_dom"/>
</dbReference>
<evidence type="ECO:0000256" key="1">
    <source>
        <dbReference type="ARBA" id="ARBA00004651"/>
    </source>
</evidence>
<dbReference type="PANTHER" id="PTHR42718">
    <property type="entry name" value="MAJOR FACILITATOR SUPERFAMILY MULTIDRUG TRANSPORTER MFSC"/>
    <property type="match status" value="1"/>
</dbReference>
<feature type="transmembrane region" description="Helical" evidence="7">
    <location>
        <begin position="131"/>
        <end position="154"/>
    </location>
</feature>
<keyword evidence="2" id="KW-0813">Transport</keyword>
<organism evidence="9 10">
    <name type="scientific">Dactylosporangium fulvum</name>
    <dbReference type="NCBI Taxonomy" id="53359"/>
    <lineage>
        <taxon>Bacteria</taxon>
        <taxon>Bacillati</taxon>
        <taxon>Actinomycetota</taxon>
        <taxon>Actinomycetes</taxon>
        <taxon>Micromonosporales</taxon>
        <taxon>Micromonosporaceae</taxon>
        <taxon>Dactylosporangium</taxon>
    </lineage>
</organism>
<feature type="transmembrane region" description="Helical" evidence="7">
    <location>
        <begin position="327"/>
        <end position="345"/>
    </location>
</feature>
<keyword evidence="10" id="KW-1185">Reference proteome</keyword>
<keyword evidence="6 7" id="KW-0472">Membrane</keyword>
<dbReference type="CDD" id="cd17321">
    <property type="entry name" value="MFS_MMR_MDR_like"/>
    <property type="match status" value="1"/>
</dbReference>
<feature type="domain" description="Major facilitator superfamily (MFS) profile" evidence="8">
    <location>
        <begin position="7"/>
        <end position="455"/>
    </location>
</feature>
<dbReference type="Gene3D" id="1.20.1720.10">
    <property type="entry name" value="Multidrug resistance protein D"/>
    <property type="match status" value="1"/>
</dbReference>
<feature type="transmembrane region" description="Helical" evidence="7">
    <location>
        <begin position="72"/>
        <end position="92"/>
    </location>
</feature>
<dbReference type="NCBIfam" id="TIGR00711">
    <property type="entry name" value="efflux_EmrB"/>
    <property type="match status" value="1"/>
</dbReference>
<evidence type="ECO:0000259" key="8">
    <source>
        <dbReference type="PROSITE" id="PS50850"/>
    </source>
</evidence>
<dbReference type="Pfam" id="PF07690">
    <property type="entry name" value="MFS_1"/>
    <property type="match status" value="1"/>
</dbReference>
<dbReference type="Gene3D" id="1.20.1250.20">
    <property type="entry name" value="MFS general substrate transporter like domains"/>
    <property type="match status" value="1"/>
</dbReference>
<dbReference type="InterPro" id="IPR036259">
    <property type="entry name" value="MFS_trans_sf"/>
</dbReference>
<protein>
    <submittedName>
        <fullName evidence="9">DHA2 family efflux MFS transporter permease subunit</fullName>
    </submittedName>
</protein>
<evidence type="ECO:0000256" key="2">
    <source>
        <dbReference type="ARBA" id="ARBA00022448"/>
    </source>
</evidence>
<proteinExistence type="predicted"/>
<dbReference type="PROSITE" id="PS50850">
    <property type="entry name" value="MFS"/>
    <property type="match status" value="1"/>
</dbReference>
<evidence type="ECO:0000256" key="3">
    <source>
        <dbReference type="ARBA" id="ARBA00022475"/>
    </source>
</evidence>
<feature type="transmembrane region" description="Helical" evidence="7">
    <location>
        <begin position="431"/>
        <end position="451"/>
    </location>
</feature>